<dbReference type="RefSeq" id="WP_188385094.1">
    <property type="nucleotide sequence ID" value="NZ_BMEY01000013.1"/>
</dbReference>
<keyword evidence="1" id="KW-0472">Membrane</keyword>
<keyword evidence="1" id="KW-0812">Transmembrane</keyword>
<dbReference type="Proteomes" id="UP000613512">
    <property type="component" value="Unassembled WGS sequence"/>
</dbReference>
<dbReference type="EMBL" id="BMEY01000013">
    <property type="protein sequence ID" value="GGA81467.1"/>
    <property type="molecule type" value="Genomic_DNA"/>
</dbReference>
<name>A0A916S4T0_9BACI</name>
<keyword evidence="3" id="KW-1185">Reference proteome</keyword>
<protein>
    <submittedName>
        <fullName evidence="2">Uncharacterized protein</fullName>
    </submittedName>
</protein>
<dbReference type="AlphaFoldDB" id="A0A916S4T0"/>
<gene>
    <name evidence="2" type="ORF">GCM10008025_25980</name>
</gene>
<evidence type="ECO:0000313" key="3">
    <source>
        <dbReference type="Proteomes" id="UP000613512"/>
    </source>
</evidence>
<comment type="caution">
    <text evidence="2">The sequence shown here is derived from an EMBL/GenBank/DDBJ whole genome shotgun (WGS) entry which is preliminary data.</text>
</comment>
<reference evidence="2" key="1">
    <citation type="journal article" date="2014" name="Int. J. Syst. Evol. Microbiol.">
        <title>Complete genome sequence of Corynebacterium casei LMG S-19264T (=DSM 44701T), isolated from a smear-ripened cheese.</title>
        <authorList>
            <consortium name="US DOE Joint Genome Institute (JGI-PGF)"/>
            <person name="Walter F."/>
            <person name="Albersmeier A."/>
            <person name="Kalinowski J."/>
            <person name="Ruckert C."/>
        </authorList>
    </citation>
    <scope>NUCLEOTIDE SEQUENCE</scope>
    <source>
        <strain evidence="2">CGMCC 1.12408</strain>
    </source>
</reference>
<evidence type="ECO:0000313" key="2">
    <source>
        <dbReference type="EMBL" id="GGA81467.1"/>
    </source>
</evidence>
<feature type="transmembrane region" description="Helical" evidence="1">
    <location>
        <begin position="46"/>
        <end position="67"/>
    </location>
</feature>
<sequence>MKRSILAGLFSLIFPGIGQLFNRQWVKGIFFIAIELGILYLAPTELWSVTLYRIIWLLSILDASFVAYRVHKGKKDLTVYKGKKASIIVGAAIIIIFPMVFVSSNFNNFIVFVALQQSAAQEGGSEEQLQEEKKMYEEYLEETYRESFVLGDASYNSNYEHYLVEAYPKSNPEIVFGVYQYRDGTIHDSYIDFLWQEEAIQSVSPVVENLYEEIWEFDLKVAIKAGKKDIILKENEQLIGFDEGKDKYPNDYNYMINLFVFEDFDNPKLELEKIYELITYFKEQNIQVARLAVKYYDETLLEEKGKDSKPGSEYREYASHFISLKWKDIKEIQSDTDLEKHLIKLEKFYKGGND</sequence>
<evidence type="ECO:0000256" key="1">
    <source>
        <dbReference type="SAM" id="Phobius"/>
    </source>
</evidence>
<keyword evidence="1" id="KW-1133">Transmembrane helix</keyword>
<accession>A0A916S4T0</accession>
<proteinExistence type="predicted"/>
<reference evidence="2" key="2">
    <citation type="submission" date="2020-09" db="EMBL/GenBank/DDBJ databases">
        <authorList>
            <person name="Sun Q."/>
            <person name="Zhou Y."/>
        </authorList>
    </citation>
    <scope>NUCLEOTIDE SEQUENCE</scope>
    <source>
        <strain evidence="2">CGMCC 1.12408</strain>
    </source>
</reference>
<feature type="transmembrane region" description="Helical" evidence="1">
    <location>
        <begin position="87"/>
        <end position="106"/>
    </location>
</feature>
<organism evidence="2 3">
    <name type="scientific">Ornithinibacillus halotolerans</name>
    <dbReference type="NCBI Taxonomy" id="1274357"/>
    <lineage>
        <taxon>Bacteria</taxon>
        <taxon>Bacillati</taxon>
        <taxon>Bacillota</taxon>
        <taxon>Bacilli</taxon>
        <taxon>Bacillales</taxon>
        <taxon>Bacillaceae</taxon>
        <taxon>Ornithinibacillus</taxon>
    </lineage>
</organism>